<evidence type="ECO:0000313" key="3">
    <source>
        <dbReference type="Proteomes" id="UP000712281"/>
    </source>
</evidence>
<dbReference type="Proteomes" id="UP000712281">
    <property type="component" value="Unassembled WGS sequence"/>
</dbReference>
<feature type="compositionally biased region" description="Low complexity" evidence="1">
    <location>
        <begin position="108"/>
        <end position="122"/>
    </location>
</feature>
<dbReference type="AlphaFoldDB" id="A0A8S9LHC9"/>
<comment type="caution">
    <text evidence="2">The sequence shown here is derived from an EMBL/GenBank/DDBJ whole genome shotgun (WGS) entry which is preliminary data.</text>
</comment>
<evidence type="ECO:0000256" key="1">
    <source>
        <dbReference type="SAM" id="MobiDB-lite"/>
    </source>
</evidence>
<feature type="region of interest" description="Disordered" evidence="1">
    <location>
        <begin position="89"/>
        <end position="131"/>
    </location>
</feature>
<reference evidence="2" key="1">
    <citation type="submission" date="2019-12" db="EMBL/GenBank/DDBJ databases">
        <title>Genome sequencing and annotation of Brassica cretica.</title>
        <authorList>
            <person name="Studholme D.J."/>
            <person name="Sarris P.F."/>
        </authorList>
    </citation>
    <scope>NUCLEOTIDE SEQUENCE</scope>
    <source>
        <strain evidence="2">PFS-001/15</strain>
        <tissue evidence="2">Leaf</tissue>
    </source>
</reference>
<proteinExistence type="predicted"/>
<dbReference type="EMBL" id="QGKW02000276">
    <property type="protein sequence ID" value="KAF2606445.1"/>
    <property type="molecule type" value="Genomic_DNA"/>
</dbReference>
<sequence>MLQALYNTQLQQAQYYQQQQQIYGGGATSPSSSATIMPSPYYYGYSLQAPRVPYQHHHLPQPYNPQQHHHQRFTSPFLVYPSNSSFAPPLQGPLSSFTESEPPEQVLAEGEATTAAAPEITTSNNKEPISS</sequence>
<accession>A0A8S9LHC9</accession>
<organism evidence="2 3">
    <name type="scientific">Brassica cretica</name>
    <name type="common">Mustard</name>
    <dbReference type="NCBI Taxonomy" id="69181"/>
    <lineage>
        <taxon>Eukaryota</taxon>
        <taxon>Viridiplantae</taxon>
        <taxon>Streptophyta</taxon>
        <taxon>Embryophyta</taxon>
        <taxon>Tracheophyta</taxon>
        <taxon>Spermatophyta</taxon>
        <taxon>Magnoliopsida</taxon>
        <taxon>eudicotyledons</taxon>
        <taxon>Gunneridae</taxon>
        <taxon>Pentapetalae</taxon>
        <taxon>rosids</taxon>
        <taxon>malvids</taxon>
        <taxon>Brassicales</taxon>
        <taxon>Brassicaceae</taxon>
        <taxon>Brassiceae</taxon>
        <taxon>Brassica</taxon>
    </lineage>
</organism>
<name>A0A8S9LHC9_BRACR</name>
<evidence type="ECO:0000313" key="2">
    <source>
        <dbReference type="EMBL" id="KAF2606445.1"/>
    </source>
</evidence>
<gene>
    <name evidence="2" type="ORF">F2Q68_00046657</name>
</gene>
<protein>
    <submittedName>
        <fullName evidence="2">Uncharacterized protein</fullName>
    </submittedName>
</protein>